<feature type="domain" description="Cation efflux protein transmembrane" evidence="7">
    <location>
        <begin position="124"/>
        <end position="295"/>
    </location>
</feature>
<sequence length="298" mass="31799">MSDQSETSNQDDDTRNESSSVKEPQSSPGVVSTFEVPKMDCPSEEQLILMALEDIEPPVILNFDTPNRRLSVYHTAGASGIEERLSALGLGARLLDKRSAQVSEVDQAEAEQQASDKRQARILKLLLAINAVMFGLEFSVGVLAQSTGLIADSLDMFADAAVYGIALYAVGRSVVLKVRAAHLAGWLQVVLALGALSEVIRRFVFGSDPESTLMMSFGFVALIANVLCLVLIAKSKDEGAHMKASWIFSANDVIANVGVILAGFLVALTGSNTPDLVIGLVIAVIVLNGGRRILKLQS</sequence>
<evidence type="ECO:0000256" key="4">
    <source>
        <dbReference type="ARBA" id="ARBA00023136"/>
    </source>
</evidence>
<dbReference type="SUPFAM" id="SSF161111">
    <property type="entry name" value="Cation efflux protein transmembrane domain-like"/>
    <property type="match status" value="1"/>
</dbReference>
<feature type="transmembrane region" description="Helical" evidence="6">
    <location>
        <begin position="253"/>
        <end position="270"/>
    </location>
</feature>
<proteinExistence type="predicted"/>
<evidence type="ECO:0000259" key="7">
    <source>
        <dbReference type="Pfam" id="PF01545"/>
    </source>
</evidence>
<protein>
    <submittedName>
        <fullName evidence="8">Cation transporter</fullName>
    </submittedName>
</protein>
<evidence type="ECO:0000256" key="1">
    <source>
        <dbReference type="ARBA" id="ARBA00004141"/>
    </source>
</evidence>
<evidence type="ECO:0000256" key="2">
    <source>
        <dbReference type="ARBA" id="ARBA00022692"/>
    </source>
</evidence>
<dbReference type="InterPro" id="IPR058533">
    <property type="entry name" value="Cation_efflux_TM"/>
</dbReference>
<evidence type="ECO:0000256" key="6">
    <source>
        <dbReference type="SAM" id="Phobius"/>
    </source>
</evidence>
<dbReference type="EMBL" id="SHNN01000004">
    <property type="protein sequence ID" value="MCX2982684.1"/>
    <property type="molecule type" value="Genomic_DNA"/>
</dbReference>
<keyword evidence="4 6" id="KW-0472">Membrane</keyword>
<reference evidence="8" key="1">
    <citation type="submission" date="2019-02" db="EMBL/GenBank/DDBJ databases">
        <authorList>
            <person name="Li S.-H."/>
        </authorList>
    </citation>
    <scope>NUCLEOTIDE SEQUENCE</scope>
    <source>
        <strain evidence="8">IMCC14734</strain>
    </source>
</reference>
<evidence type="ECO:0000256" key="5">
    <source>
        <dbReference type="SAM" id="MobiDB-lite"/>
    </source>
</evidence>
<evidence type="ECO:0000256" key="3">
    <source>
        <dbReference type="ARBA" id="ARBA00022989"/>
    </source>
</evidence>
<dbReference type="Gene3D" id="1.20.1510.10">
    <property type="entry name" value="Cation efflux protein transmembrane domain"/>
    <property type="match status" value="1"/>
</dbReference>
<feature type="compositionally biased region" description="Polar residues" evidence="5">
    <location>
        <begin position="17"/>
        <end position="30"/>
    </location>
</feature>
<feature type="transmembrane region" description="Helical" evidence="6">
    <location>
        <begin position="125"/>
        <end position="144"/>
    </location>
</feature>
<keyword evidence="3 6" id="KW-1133">Transmembrane helix</keyword>
<feature type="transmembrane region" description="Helical" evidence="6">
    <location>
        <begin position="212"/>
        <end position="232"/>
    </location>
</feature>
<keyword evidence="9" id="KW-1185">Reference proteome</keyword>
<keyword evidence="2 6" id="KW-0812">Transmembrane</keyword>
<feature type="transmembrane region" description="Helical" evidence="6">
    <location>
        <begin position="183"/>
        <end position="200"/>
    </location>
</feature>
<dbReference type="Pfam" id="PF01545">
    <property type="entry name" value="Cation_efflux"/>
    <property type="match status" value="1"/>
</dbReference>
<evidence type="ECO:0000313" key="8">
    <source>
        <dbReference type="EMBL" id="MCX2982684.1"/>
    </source>
</evidence>
<evidence type="ECO:0000313" key="9">
    <source>
        <dbReference type="Proteomes" id="UP001143362"/>
    </source>
</evidence>
<feature type="transmembrane region" description="Helical" evidence="6">
    <location>
        <begin position="156"/>
        <end position="176"/>
    </location>
</feature>
<feature type="region of interest" description="Disordered" evidence="5">
    <location>
        <begin position="1"/>
        <end position="36"/>
    </location>
</feature>
<accession>A0ABT3TL10</accession>
<feature type="transmembrane region" description="Helical" evidence="6">
    <location>
        <begin position="276"/>
        <end position="294"/>
    </location>
</feature>
<organism evidence="8 9">
    <name type="scientific">Candidatus Litorirhabdus singularis</name>
    <dbReference type="NCBI Taxonomy" id="2518993"/>
    <lineage>
        <taxon>Bacteria</taxon>
        <taxon>Pseudomonadati</taxon>
        <taxon>Pseudomonadota</taxon>
        <taxon>Gammaproteobacteria</taxon>
        <taxon>Cellvibrionales</taxon>
        <taxon>Halieaceae</taxon>
        <taxon>Candidatus Litorirhabdus</taxon>
    </lineage>
</organism>
<gene>
    <name evidence="8" type="ORF">EYC98_17620</name>
</gene>
<dbReference type="SUPFAM" id="SSF55008">
    <property type="entry name" value="HMA, heavy metal-associated domain"/>
    <property type="match status" value="1"/>
</dbReference>
<dbReference type="InterPro" id="IPR036163">
    <property type="entry name" value="HMA_dom_sf"/>
</dbReference>
<dbReference type="RefSeq" id="WP_279246717.1">
    <property type="nucleotide sequence ID" value="NZ_SHNN01000004.1"/>
</dbReference>
<comment type="subcellular location">
    <subcellularLocation>
        <location evidence="1">Membrane</location>
        <topology evidence="1">Multi-pass membrane protein</topology>
    </subcellularLocation>
</comment>
<comment type="caution">
    <text evidence="8">The sequence shown here is derived from an EMBL/GenBank/DDBJ whole genome shotgun (WGS) entry which is preliminary data.</text>
</comment>
<name>A0ABT3TL10_9GAMM</name>
<dbReference type="Proteomes" id="UP001143362">
    <property type="component" value="Unassembled WGS sequence"/>
</dbReference>
<dbReference type="InterPro" id="IPR027469">
    <property type="entry name" value="Cation_efflux_TMD_sf"/>
</dbReference>